<dbReference type="EMBL" id="KZ149931">
    <property type="protein sequence ID" value="PZC77326.1"/>
    <property type="molecule type" value="Genomic_DNA"/>
</dbReference>
<dbReference type="PROSITE" id="PS50986">
    <property type="entry name" value="MANSC"/>
    <property type="match status" value="1"/>
</dbReference>
<evidence type="ECO:0000256" key="4">
    <source>
        <dbReference type="ARBA" id="ARBA00022989"/>
    </source>
</evidence>
<feature type="region of interest" description="Disordered" evidence="7">
    <location>
        <begin position="170"/>
        <end position="227"/>
    </location>
</feature>
<proteinExistence type="predicted"/>
<organism evidence="10 11">
    <name type="scientific">Helicoverpa armigera</name>
    <name type="common">Cotton bollworm</name>
    <name type="synonym">Heliothis armigera</name>
    <dbReference type="NCBI Taxonomy" id="29058"/>
    <lineage>
        <taxon>Eukaryota</taxon>
        <taxon>Metazoa</taxon>
        <taxon>Ecdysozoa</taxon>
        <taxon>Arthropoda</taxon>
        <taxon>Hexapoda</taxon>
        <taxon>Insecta</taxon>
        <taxon>Pterygota</taxon>
        <taxon>Neoptera</taxon>
        <taxon>Endopterygota</taxon>
        <taxon>Lepidoptera</taxon>
        <taxon>Glossata</taxon>
        <taxon>Ditrysia</taxon>
        <taxon>Noctuoidea</taxon>
        <taxon>Noctuidae</taxon>
        <taxon>Heliothinae</taxon>
        <taxon>Helicoverpa</taxon>
    </lineage>
</organism>
<keyword evidence="5 8" id="KW-0472">Membrane</keyword>
<dbReference type="AlphaFoldDB" id="A0A2W1BXB6"/>
<dbReference type="InterPro" id="IPR013980">
    <property type="entry name" value="MANSC_dom"/>
</dbReference>
<keyword evidence="3" id="KW-0732">Signal</keyword>
<sequence length="445" mass="48761">MREQLVSSQGRRRADAPAPQLAEQVVLAPHGGRAMRARAWSWWAALLLGAVRARELDPAACAPRFDVQRDKIIRTEESRDMGARYLSELDVGARAECLRLCCETDACDVFVYEEKGPGSCYLFNCGPPEDFRCKFTAHSNFSSGVLAISRRLAELQDQERLAHHEQELANLRSGAATSTARTTAASTAPPAPAPPLAPRRSRRPTCRSAGRTGWRRRSHSTGITGGASSHIFSHKGGLLQEPDSGAQFPAFEPPEPWPRRAWPPPPGGAALEGAAERGWGYWPEPDPRRAWPVPRADQEMPVYIPPKTMPEIPVVYSSQQQTLRDSPKKGFELLKKEASEAPPPERHNSSAANVTRDKSVPASKPAEAEKAAAAAAHVHFPADEHDGLSEHPPAAMMLLVLGLFMLTAMLGMLTCRARAAMRRRRGRGKSPFAHDADYLVNGMYL</sequence>
<feature type="compositionally biased region" description="Low complexity" evidence="7">
    <location>
        <begin position="172"/>
        <end position="188"/>
    </location>
</feature>
<gene>
    <name evidence="10" type="primary">HaOG203485</name>
    <name evidence="10" type="ORF">B5X24_HaOG203485</name>
</gene>
<feature type="compositionally biased region" description="Basic and acidic residues" evidence="7">
    <location>
        <begin position="337"/>
        <end position="348"/>
    </location>
</feature>
<dbReference type="PANTHER" id="PTHR46876:SF1">
    <property type="entry name" value="LOW-DENSITY LIPOPROTEIN RECEPTOR-RELATED PROTEIN 11"/>
    <property type="match status" value="1"/>
</dbReference>
<name>A0A2W1BXB6_HELAM</name>
<feature type="transmembrane region" description="Helical" evidence="8">
    <location>
        <begin position="394"/>
        <end position="415"/>
    </location>
</feature>
<keyword evidence="6" id="KW-0325">Glycoprotein</keyword>
<dbReference type="Proteomes" id="UP000249218">
    <property type="component" value="Unassembled WGS sequence"/>
</dbReference>
<feature type="compositionally biased region" description="Low complexity" evidence="7">
    <location>
        <begin position="361"/>
        <end position="374"/>
    </location>
</feature>
<accession>A0A2W1BXB6</accession>
<dbReference type="PANTHER" id="PTHR46876">
    <property type="entry name" value="LOW-DENSITY LIPOPROTEIN RECEPTOR-RELATED PROTEIN 11"/>
    <property type="match status" value="1"/>
</dbReference>
<keyword evidence="4 8" id="KW-1133">Transmembrane helix</keyword>
<evidence type="ECO:0000256" key="1">
    <source>
        <dbReference type="ARBA" id="ARBA00004479"/>
    </source>
</evidence>
<feature type="region of interest" description="Disordered" evidence="7">
    <location>
        <begin position="337"/>
        <end position="374"/>
    </location>
</feature>
<dbReference type="SMART" id="SM00765">
    <property type="entry name" value="MANEC"/>
    <property type="match status" value="1"/>
</dbReference>
<comment type="subcellular location">
    <subcellularLocation>
        <location evidence="1">Membrane</location>
        <topology evidence="1">Single-pass type I membrane protein</topology>
    </subcellularLocation>
</comment>
<evidence type="ECO:0000259" key="9">
    <source>
        <dbReference type="PROSITE" id="PS50986"/>
    </source>
</evidence>
<protein>
    <recommendedName>
        <fullName evidence="9">MANSC domain-containing protein</fullName>
    </recommendedName>
</protein>
<keyword evidence="2 8" id="KW-0812">Transmembrane</keyword>
<evidence type="ECO:0000256" key="2">
    <source>
        <dbReference type="ARBA" id="ARBA00022692"/>
    </source>
</evidence>
<dbReference type="InterPro" id="IPR011106">
    <property type="entry name" value="MANSC_N"/>
</dbReference>
<dbReference type="Pfam" id="PF07502">
    <property type="entry name" value="MANEC"/>
    <property type="match status" value="1"/>
</dbReference>
<evidence type="ECO:0000256" key="3">
    <source>
        <dbReference type="ARBA" id="ARBA00022729"/>
    </source>
</evidence>
<dbReference type="GO" id="GO:0016020">
    <property type="term" value="C:membrane"/>
    <property type="evidence" value="ECO:0007669"/>
    <property type="project" value="UniProtKB-SubCell"/>
</dbReference>
<reference evidence="10 11" key="1">
    <citation type="journal article" date="2017" name="BMC Biol.">
        <title>Genomic innovations, transcriptional plasticity and gene loss underlying the evolution and divergence of two highly polyphagous and invasive Helicoverpa pest species.</title>
        <authorList>
            <person name="Pearce S.L."/>
            <person name="Clarke D.F."/>
            <person name="East P.D."/>
            <person name="Elfekih S."/>
            <person name="Gordon K.H."/>
            <person name="Jermiin L.S."/>
            <person name="McGaughran A."/>
            <person name="Oakeshott J.G."/>
            <person name="Papanikolaou A."/>
            <person name="Perera O.P."/>
            <person name="Rane R.V."/>
            <person name="Richards S."/>
            <person name="Tay W.T."/>
            <person name="Walsh T.K."/>
            <person name="Anderson A."/>
            <person name="Anderson C.J."/>
            <person name="Asgari S."/>
            <person name="Board P.G."/>
            <person name="Bretschneider A."/>
            <person name="Campbell P.M."/>
            <person name="Chertemps T."/>
            <person name="Christeller J.T."/>
            <person name="Coppin C.W."/>
            <person name="Downes S.J."/>
            <person name="Duan G."/>
            <person name="Farnsworth C.A."/>
            <person name="Good R.T."/>
            <person name="Han L.B."/>
            <person name="Han Y.C."/>
            <person name="Hatje K."/>
            <person name="Horne I."/>
            <person name="Huang Y.P."/>
            <person name="Hughes D.S."/>
            <person name="Jacquin-Joly E."/>
            <person name="James W."/>
            <person name="Jhangiani S."/>
            <person name="Kollmar M."/>
            <person name="Kuwar S.S."/>
            <person name="Li S."/>
            <person name="Liu N.Y."/>
            <person name="Maibeche M.T."/>
            <person name="Miller J.R."/>
            <person name="Montagne N."/>
            <person name="Perry T."/>
            <person name="Qu J."/>
            <person name="Song S.V."/>
            <person name="Sutton G.G."/>
            <person name="Vogel H."/>
            <person name="Walenz B.P."/>
            <person name="Xu W."/>
            <person name="Zhang H.J."/>
            <person name="Zou Z."/>
            <person name="Batterham P."/>
            <person name="Edwards O.R."/>
            <person name="Feyereisen R."/>
            <person name="Gibbs R.A."/>
            <person name="Heckel D.G."/>
            <person name="McGrath A."/>
            <person name="Robin C."/>
            <person name="Scherer S.E."/>
            <person name="Worley K.C."/>
            <person name="Wu Y.D."/>
        </authorList>
    </citation>
    <scope>NUCLEOTIDE SEQUENCE [LARGE SCALE GENOMIC DNA]</scope>
    <source>
        <strain evidence="10">Harm_GR_Male_#8</strain>
        <tissue evidence="10">Whole organism</tissue>
    </source>
</reference>
<evidence type="ECO:0000256" key="8">
    <source>
        <dbReference type="SAM" id="Phobius"/>
    </source>
</evidence>
<evidence type="ECO:0000256" key="5">
    <source>
        <dbReference type="ARBA" id="ARBA00023136"/>
    </source>
</evidence>
<feature type="domain" description="MANSC" evidence="9">
    <location>
        <begin position="67"/>
        <end position="144"/>
    </location>
</feature>
<evidence type="ECO:0000256" key="7">
    <source>
        <dbReference type="SAM" id="MobiDB-lite"/>
    </source>
</evidence>
<evidence type="ECO:0000256" key="6">
    <source>
        <dbReference type="ARBA" id="ARBA00023180"/>
    </source>
</evidence>
<keyword evidence="11" id="KW-1185">Reference proteome</keyword>
<evidence type="ECO:0000313" key="11">
    <source>
        <dbReference type="Proteomes" id="UP000249218"/>
    </source>
</evidence>
<dbReference type="OrthoDB" id="10037294at2759"/>
<evidence type="ECO:0000313" key="10">
    <source>
        <dbReference type="EMBL" id="PZC77326.1"/>
    </source>
</evidence>